<sequence>MLPRALFALTLALGAFAASSGTNGANASGASGTNGGGNAGASSGSGSSGIGTPTNSAQLPSLSGVSSCVTDCLETAAGAAGCESEVAVNCFCATPKNYTTAFLGCLTTCPSEVASAEALVEQFCAAASTPTSLSFASFTPSSTPVSSASTSSASKSGSTSGGSSATSPPSSPSASSSASTPPNTGSAAKTRLPLAAIFTSAASVLLGALVVL</sequence>
<keyword evidence="4" id="KW-1185">Reference proteome</keyword>
<reference evidence="3" key="1">
    <citation type="submission" date="2023-03" db="EMBL/GenBank/DDBJ databases">
        <title>Massive genome expansion in bonnet fungi (Mycena s.s.) driven by repeated elements and novel gene families across ecological guilds.</title>
        <authorList>
            <consortium name="Lawrence Berkeley National Laboratory"/>
            <person name="Harder C.B."/>
            <person name="Miyauchi S."/>
            <person name="Viragh M."/>
            <person name="Kuo A."/>
            <person name="Thoen E."/>
            <person name="Andreopoulos B."/>
            <person name="Lu D."/>
            <person name="Skrede I."/>
            <person name="Drula E."/>
            <person name="Henrissat B."/>
            <person name="Morin E."/>
            <person name="Kohler A."/>
            <person name="Barry K."/>
            <person name="LaButti K."/>
            <person name="Morin E."/>
            <person name="Salamov A."/>
            <person name="Lipzen A."/>
            <person name="Mereny Z."/>
            <person name="Hegedus B."/>
            <person name="Baldrian P."/>
            <person name="Stursova M."/>
            <person name="Weitz H."/>
            <person name="Taylor A."/>
            <person name="Grigoriev I.V."/>
            <person name="Nagy L.G."/>
            <person name="Martin F."/>
            <person name="Kauserud H."/>
        </authorList>
    </citation>
    <scope>NUCLEOTIDE SEQUENCE</scope>
    <source>
        <strain evidence="3">CBHHK200</strain>
    </source>
</reference>
<accession>A0AAD6SBW5</accession>
<gene>
    <name evidence="3" type="ORF">C8F04DRAFT_1131001</name>
</gene>
<comment type="caution">
    <text evidence="3">The sequence shown here is derived from an EMBL/GenBank/DDBJ whole genome shotgun (WGS) entry which is preliminary data.</text>
</comment>
<dbReference type="EMBL" id="JARJCM010000166">
    <property type="protein sequence ID" value="KAJ7024660.1"/>
    <property type="molecule type" value="Genomic_DNA"/>
</dbReference>
<feature type="region of interest" description="Disordered" evidence="1">
    <location>
        <begin position="143"/>
        <end position="186"/>
    </location>
</feature>
<evidence type="ECO:0000313" key="4">
    <source>
        <dbReference type="Proteomes" id="UP001218188"/>
    </source>
</evidence>
<evidence type="ECO:0000256" key="1">
    <source>
        <dbReference type="SAM" id="MobiDB-lite"/>
    </source>
</evidence>
<proteinExistence type="predicted"/>
<name>A0AAD6SBW5_9AGAR</name>
<protein>
    <recommendedName>
        <fullName evidence="5">Extracellular membrane protein CFEM domain-containing protein</fullName>
    </recommendedName>
</protein>
<feature type="region of interest" description="Disordered" evidence="1">
    <location>
        <begin position="27"/>
        <end position="53"/>
    </location>
</feature>
<dbReference type="AlphaFoldDB" id="A0AAD6SBW5"/>
<organism evidence="3 4">
    <name type="scientific">Mycena alexandri</name>
    <dbReference type="NCBI Taxonomy" id="1745969"/>
    <lineage>
        <taxon>Eukaryota</taxon>
        <taxon>Fungi</taxon>
        <taxon>Dikarya</taxon>
        <taxon>Basidiomycota</taxon>
        <taxon>Agaricomycotina</taxon>
        <taxon>Agaricomycetes</taxon>
        <taxon>Agaricomycetidae</taxon>
        <taxon>Agaricales</taxon>
        <taxon>Marasmiineae</taxon>
        <taxon>Mycenaceae</taxon>
        <taxon>Mycena</taxon>
    </lineage>
</organism>
<keyword evidence="2" id="KW-0732">Signal</keyword>
<feature type="chain" id="PRO_5042141516" description="Extracellular membrane protein CFEM domain-containing protein" evidence="2">
    <location>
        <begin position="18"/>
        <end position="212"/>
    </location>
</feature>
<dbReference type="Proteomes" id="UP001218188">
    <property type="component" value="Unassembled WGS sequence"/>
</dbReference>
<evidence type="ECO:0000256" key="2">
    <source>
        <dbReference type="SAM" id="SignalP"/>
    </source>
</evidence>
<feature type="signal peptide" evidence="2">
    <location>
        <begin position="1"/>
        <end position="17"/>
    </location>
</feature>
<evidence type="ECO:0008006" key="5">
    <source>
        <dbReference type="Google" id="ProtNLM"/>
    </source>
</evidence>
<evidence type="ECO:0000313" key="3">
    <source>
        <dbReference type="EMBL" id="KAJ7024660.1"/>
    </source>
</evidence>
<feature type="compositionally biased region" description="Low complexity" evidence="1">
    <location>
        <begin position="40"/>
        <end position="53"/>
    </location>
</feature>